<dbReference type="Pfam" id="PF11991">
    <property type="entry name" value="Trp_DMAT"/>
    <property type="match status" value="1"/>
</dbReference>
<dbReference type="PANTHER" id="PTHR32325">
    <property type="entry name" value="BETA-ELIMINATING LYASE-LIKE PROTEIN-RELATED"/>
    <property type="match status" value="1"/>
</dbReference>
<keyword evidence="4" id="KW-0663">Pyridoxal phosphate</keyword>
<comment type="similarity">
    <text evidence="2">Belongs to the beta-eliminating lyase family.</text>
</comment>
<dbReference type="GO" id="GO:0016829">
    <property type="term" value="F:lyase activity"/>
    <property type="evidence" value="ECO:0007669"/>
    <property type="project" value="InterPro"/>
</dbReference>
<dbReference type="RefSeq" id="XP_038746294.1">
    <property type="nucleotide sequence ID" value="XM_038888397.1"/>
</dbReference>
<dbReference type="SFLD" id="SFLDS00036">
    <property type="entry name" value="Aromatic_Prenyltransferase"/>
    <property type="match status" value="1"/>
</dbReference>
<proteinExistence type="inferred from homology"/>
<evidence type="ECO:0000256" key="1">
    <source>
        <dbReference type="ARBA" id="ARBA00001933"/>
    </source>
</evidence>
<comment type="cofactor">
    <cofactor evidence="1">
        <name>pyridoxal 5'-phosphate</name>
        <dbReference type="ChEBI" id="CHEBI:597326"/>
    </cofactor>
</comment>
<dbReference type="NCBIfam" id="NF009709">
    <property type="entry name" value="PRK13238.1"/>
    <property type="match status" value="1"/>
</dbReference>
<dbReference type="Gene3D" id="3.90.1150.10">
    <property type="entry name" value="Aspartate Aminotransferase, domain 1"/>
    <property type="match status" value="1"/>
</dbReference>
<dbReference type="AlphaFoldDB" id="A0A9P6I3U8"/>
<keyword evidence="3" id="KW-0808">Transferase</keyword>
<dbReference type="GO" id="GO:0006520">
    <property type="term" value="P:amino acid metabolic process"/>
    <property type="evidence" value="ECO:0007669"/>
    <property type="project" value="InterPro"/>
</dbReference>
<dbReference type="InterPro" id="IPR033964">
    <property type="entry name" value="ABBA"/>
</dbReference>
<dbReference type="InterPro" id="IPR017795">
    <property type="entry name" value="ABBA_NscD-like"/>
</dbReference>
<dbReference type="InterPro" id="IPR015421">
    <property type="entry name" value="PyrdxlP-dep_Trfase_major"/>
</dbReference>
<dbReference type="PANTHER" id="PTHR32325:SF4">
    <property type="entry name" value="TRYPTOPHANASE"/>
    <property type="match status" value="1"/>
</dbReference>
<feature type="domain" description="Aromatic amino acid beta-eliminating lyase/threonine aldolase" evidence="5">
    <location>
        <begin position="47"/>
        <end position="497"/>
    </location>
</feature>
<organism evidence="6 7">
    <name type="scientific">Colletotrichum karsti</name>
    <dbReference type="NCBI Taxonomy" id="1095194"/>
    <lineage>
        <taxon>Eukaryota</taxon>
        <taxon>Fungi</taxon>
        <taxon>Dikarya</taxon>
        <taxon>Ascomycota</taxon>
        <taxon>Pezizomycotina</taxon>
        <taxon>Sordariomycetes</taxon>
        <taxon>Hypocreomycetidae</taxon>
        <taxon>Glomerellales</taxon>
        <taxon>Glomerellaceae</taxon>
        <taxon>Colletotrichum</taxon>
        <taxon>Colletotrichum boninense species complex</taxon>
    </lineage>
</organism>
<dbReference type="SFLD" id="SFLDG01162">
    <property type="entry name" value="I"/>
    <property type="match status" value="1"/>
</dbReference>
<evidence type="ECO:0000313" key="7">
    <source>
        <dbReference type="Proteomes" id="UP000781932"/>
    </source>
</evidence>
<comment type="caution">
    <text evidence="6">The sequence shown here is derived from an EMBL/GenBank/DDBJ whole genome shotgun (WGS) entry which is preliminary data.</text>
</comment>
<reference evidence="6" key="1">
    <citation type="submission" date="2020-03" db="EMBL/GenBank/DDBJ databases">
        <authorList>
            <person name="He L."/>
        </authorList>
    </citation>
    <scope>NUCLEOTIDE SEQUENCE</scope>
    <source>
        <strain evidence="6">CkLH20</strain>
    </source>
</reference>
<dbReference type="GeneID" id="62161471"/>
<dbReference type="InterPro" id="IPR015422">
    <property type="entry name" value="PyrdxlP-dep_Trfase_small"/>
</dbReference>
<dbReference type="GO" id="GO:0009820">
    <property type="term" value="P:alkaloid metabolic process"/>
    <property type="evidence" value="ECO:0007669"/>
    <property type="project" value="InterPro"/>
</dbReference>
<protein>
    <submittedName>
        <fullName evidence="6">Tryptophanase</fullName>
    </submittedName>
</protein>
<dbReference type="Pfam" id="PF01212">
    <property type="entry name" value="Beta_elim_lyase"/>
    <property type="match status" value="1"/>
</dbReference>
<dbReference type="InterPro" id="IPR015424">
    <property type="entry name" value="PyrdxlP-dep_Trfase"/>
</dbReference>
<dbReference type="Proteomes" id="UP000781932">
    <property type="component" value="Unassembled WGS sequence"/>
</dbReference>
<name>A0A9P6I3U8_9PEZI</name>
<evidence type="ECO:0000256" key="3">
    <source>
        <dbReference type="ARBA" id="ARBA00022679"/>
    </source>
</evidence>
<dbReference type="OrthoDB" id="19261at2759"/>
<reference evidence="6" key="2">
    <citation type="submission" date="2020-11" db="EMBL/GenBank/DDBJ databases">
        <title>Whole genome sequencing of Colletotrichum sp.</title>
        <authorList>
            <person name="Li H."/>
        </authorList>
    </citation>
    <scope>NUCLEOTIDE SEQUENCE</scope>
    <source>
        <strain evidence="6">CkLH20</strain>
    </source>
</reference>
<sequence>MPQLLPPSHNALVVRPHIPVTPKEREDVLRSVEYNVFAFPAALLTCDYLSDSGTSAMTDVQWAAMLRGDESYGRNSGYYCLLEAFRDIFERGEDRKYVFRDVVAGIADSTFYQHVFLKQVSGGFVNGGPMQLIRPNFFILPQGRCAEALLFSTLSNTIRTQSEPAAHDGGPPALISNGFFDTTGANAAAAGFQLHTFTQPGLTDPFPAEEVGKSNPFKGNLDIEKASAFLLEEGNGDRVALLLLTITNNWAGAQPVSMANIKAAASLAKKHGIPFFFDACRFAENAKFIQDFEDGYADVSIPKIVQEMFSYVDGFTISLKKDGLANMGGALCFRDQGIFPRKFGSDIGIQLKERQIMCYGNDSYGGMSGRDVMAAAVGLYEVTKEAYLAERICQVKRFAEGLIEEGIPVLLPPGGHAVYLDMDGFFSGCGRSYGEFASVGFTLELLKDFGIRACEAGPFGWEWDKKGAIAQDRDSIPNLVRFAVPRCVMSDGHIDYTVAAISDLYKRRHTIPGVRITRGKELRMRVFQSGLEPVPVTSIASSPAHARTFLSEAIHDLKNLYGALGLNDQAWDSTQKAVDICMRGWGSSTVADNPAGWLSDASLNLCPFEYSVAIEEDTGNAQLRFLVEAQADGATLAAHQKAALQLTSEVHANYPQRVLLDRFNAIKDLFFPPASEAQGTFAAWHSFVTKEEQPPEWKIYLNCNARGSANGSSLVSEAFDRLGMTEAWGPLQKLLSPEHKLMYFSLDLSPGPQARVKVYVQHNGANADTVAQAIKNVVPDSSDAEVRRFCTTLGDSEGPYERKGPMTCFGYTTNGSVINSEAAVYFPVHDYASDDAEIRCRVENYIRGTRNGEGEVLMLKPYQEAINAVAHRPLGEARGIHAWVGLKKRRDKGHVVTFYLASEMFGVLPSRT</sequence>
<dbReference type="GO" id="GO:0016765">
    <property type="term" value="F:transferase activity, transferring alkyl or aryl (other than methyl) groups"/>
    <property type="evidence" value="ECO:0007669"/>
    <property type="project" value="InterPro"/>
</dbReference>
<dbReference type="InterPro" id="IPR001597">
    <property type="entry name" value="ArAA_b-elim_lyase/Thr_aldolase"/>
</dbReference>
<gene>
    <name evidence="6" type="ORF">CkaCkLH20_05679</name>
</gene>
<evidence type="ECO:0000313" key="6">
    <source>
        <dbReference type="EMBL" id="KAF9876833.1"/>
    </source>
</evidence>
<dbReference type="Gene3D" id="3.40.640.10">
    <property type="entry name" value="Type I PLP-dependent aspartate aminotransferase-like (Major domain)"/>
    <property type="match status" value="1"/>
</dbReference>
<evidence type="ECO:0000256" key="2">
    <source>
        <dbReference type="ARBA" id="ARBA00009721"/>
    </source>
</evidence>
<keyword evidence="7" id="KW-1185">Reference proteome</keyword>
<evidence type="ECO:0000256" key="4">
    <source>
        <dbReference type="ARBA" id="ARBA00022898"/>
    </source>
</evidence>
<accession>A0A9P6I3U8</accession>
<dbReference type="SUPFAM" id="SSF53383">
    <property type="entry name" value="PLP-dependent transferases"/>
    <property type="match status" value="1"/>
</dbReference>
<evidence type="ECO:0000259" key="5">
    <source>
        <dbReference type="Pfam" id="PF01212"/>
    </source>
</evidence>
<dbReference type="EMBL" id="JAATWM020000016">
    <property type="protein sequence ID" value="KAF9876833.1"/>
    <property type="molecule type" value="Genomic_DNA"/>
</dbReference>